<organism evidence="1">
    <name type="scientific">Spodoptera frugiperda</name>
    <name type="common">Fall armyworm</name>
    <dbReference type="NCBI Taxonomy" id="7108"/>
    <lineage>
        <taxon>Eukaryota</taxon>
        <taxon>Metazoa</taxon>
        <taxon>Ecdysozoa</taxon>
        <taxon>Arthropoda</taxon>
        <taxon>Hexapoda</taxon>
        <taxon>Insecta</taxon>
        <taxon>Pterygota</taxon>
        <taxon>Neoptera</taxon>
        <taxon>Endopterygota</taxon>
        <taxon>Lepidoptera</taxon>
        <taxon>Glossata</taxon>
        <taxon>Ditrysia</taxon>
        <taxon>Noctuoidea</taxon>
        <taxon>Noctuidae</taxon>
        <taxon>Amphipyrinae</taxon>
        <taxon>Spodoptera</taxon>
    </lineage>
</organism>
<accession>A0A2H1V8G3</accession>
<gene>
    <name evidence="1" type="ORF">SFRICE_022038</name>
</gene>
<dbReference type="AlphaFoldDB" id="A0A2H1V8G3"/>
<protein>
    <submittedName>
        <fullName evidence="1">SFRICE_022038</fullName>
    </submittedName>
</protein>
<reference evidence="1" key="1">
    <citation type="submission" date="2016-07" db="EMBL/GenBank/DDBJ databases">
        <authorList>
            <person name="Bretaudeau A."/>
        </authorList>
    </citation>
    <scope>NUCLEOTIDE SEQUENCE</scope>
    <source>
        <strain evidence="1">Rice</strain>
        <tissue evidence="1">Whole body</tissue>
    </source>
</reference>
<name>A0A2H1V8G3_SPOFR</name>
<dbReference type="EMBL" id="ODYU01001216">
    <property type="protein sequence ID" value="SOQ37125.1"/>
    <property type="molecule type" value="Genomic_DNA"/>
</dbReference>
<sequence length="77" mass="8681">MSRSSVLWTATAFPSSTSAMEPRTASMDTTRIPSFALLLRGHLLKKQHPFSNRYWHPTGPTIWRSCSAARHGTRSNH</sequence>
<evidence type="ECO:0000313" key="1">
    <source>
        <dbReference type="EMBL" id="SOQ37125.1"/>
    </source>
</evidence>
<proteinExistence type="predicted"/>